<sequence length="271" mass="26096">MLFTQSFVLFASLISSAIAQTSNRISFTQTPPSSVKAGSSVTLKWSGGNDQPVTITLKQGDPNNLQTVSLITGNGMNGQYVWTPSTSLPSSDNYALQIIQDDTDINYTGLFAITGGSSSSSGSATASATSSAASTAASSGSTGGAILGGSSGSNSSAPSNTTAATTTIPAKTVTGGAVGTGVAASGASGISSGTGIPMSRNTTLSKATLSKTSATTAATTTAASTTSGEGSSSSSTGAGSASSPSPTSAAIQVVTNLALVLAGLAAVFFLG</sequence>
<dbReference type="EMBL" id="JAPUFD010000014">
    <property type="protein sequence ID" value="MDI1491366.1"/>
    <property type="molecule type" value="Genomic_DNA"/>
</dbReference>
<feature type="region of interest" description="Disordered" evidence="2">
    <location>
        <begin position="215"/>
        <end position="247"/>
    </location>
</feature>
<dbReference type="PANTHER" id="PTHR40633">
    <property type="entry name" value="MATRIX PROTEIN, PUTATIVE (AFU_ORTHOLOGUE AFUA_8G05410)-RELATED"/>
    <property type="match status" value="1"/>
</dbReference>
<protein>
    <recommendedName>
        <fullName evidence="5">Yeast cell wall synthesis Kre9/Knh1-like N-terminal domain-containing protein</fullName>
    </recommendedName>
</protein>
<name>A0AA43QUB1_9LECA</name>
<keyword evidence="3" id="KW-0472">Membrane</keyword>
<gene>
    <name evidence="6" type="ORF">OHK93_002575</name>
</gene>
<keyword evidence="7" id="KW-1185">Reference proteome</keyword>
<dbReference type="AlphaFoldDB" id="A0AA43QUB1"/>
<reference evidence="6" key="1">
    <citation type="journal article" date="2023" name="Genome Biol. Evol.">
        <title>First Whole Genome Sequence and Flow Cytometry Genome Size Data for the Lichen-Forming Fungus Ramalina farinacea (Ascomycota).</title>
        <authorList>
            <person name="Llewellyn T."/>
            <person name="Mian S."/>
            <person name="Hill R."/>
            <person name="Leitch I.J."/>
            <person name="Gaya E."/>
        </authorList>
    </citation>
    <scope>NUCLEOTIDE SEQUENCE</scope>
    <source>
        <strain evidence="6">LIQ254RAFAR</strain>
    </source>
</reference>
<keyword evidence="3" id="KW-1133">Transmembrane helix</keyword>
<accession>A0AA43QUB1</accession>
<dbReference type="Pfam" id="PF10342">
    <property type="entry name" value="Kre9_KNH"/>
    <property type="match status" value="1"/>
</dbReference>
<proteinExistence type="predicted"/>
<dbReference type="PANTHER" id="PTHR40633:SF1">
    <property type="entry name" value="GPI ANCHORED SERINE-THREONINE RICH PROTEIN (AFU_ORTHOLOGUE AFUA_1G03630)"/>
    <property type="match status" value="1"/>
</dbReference>
<organism evidence="6 7">
    <name type="scientific">Ramalina farinacea</name>
    <dbReference type="NCBI Taxonomy" id="258253"/>
    <lineage>
        <taxon>Eukaryota</taxon>
        <taxon>Fungi</taxon>
        <taxon>Dikarya</taxon>
        <taxon>Ascomycota</taxon>
        <taxon>Pezizomycotina</taxon>
        <taxon>Lecanoromycetes</taxon>
        <taxon>OSLEUM clade</taxon>
        <taxon>Lecanoromycetidae</taxon>
        <taxon>Lecanorales</taxon>
        <taxon>Lecanorineae</taxon>
        <taxon>Ramalinaceae</taxon>
        <taxon>Ramalina</taxon>
    </lineage>
</organism>
<dbReference type="InterPro" id="IPR052982">
    <property type="entry name" value="SRP1/TIP1-like"/>
</dbReference>
<feature type="signal peptide" evidence="4">
    <location>
        <begin position="1"/>
        <end position="19"/>
    </location>
</feature>
<dbReference type="Proteomes" id="UP001161017">
    <property type="component" value="Unassembled WGS sequence"/>
</dbReference>
<evidence type="ECO:0000313" key="6">
    <source>
        <dbReference type="EMBL" id="MDI1491366.1"/>
    </source>
</evidence>
<comment type="caution">
    <text evidence="6">The sequence shown here is derived from an EMBL/GenBank/DDBJ whole genome shotgun (WGS) entry which is preliminary data.</text>
</comment>
<feature type="domain" description="Yeast cell wall synthesis Kre9/Knh1-like N-terminal" evidence="5">
    <location>
        <begin position="33"/>
        <end position="113"/>
    </location>
</feature>
<evidence type="ECO:0000256" key="2">
    <source>
        <dbReference type="SAM" id="MobiDB-lite"/>
    </source>
</evidence>
<evidence type="ECO:0000256" key="4">
    <source>
        <dbReference type="SAM" id="SignalP"/>
    </source>
</evidence>
<keyword evidence="1 4" id="KW-0732">Signal</keyword>
<evidence type="ECO:0000259" key="5">
    <source>
        <dbReference type="Pfam" id="PF10342"/>
    </source>
</evidence>
<feature type="transmembrane region" description="Helical" evidence="3">
    <location>
        <begin position="249"/>
        <end position="270"/>
    </location>
</feature>
<dbReference type="InterPro" id="IPR018466">
    <property type="entry name" value="Kre9/Knh1-like_N"/>
</dbReference>
<evidence type="ECO:0000313" key="7">
    <source>
        <dbReference type="Proteomes" id="UP001161017"/>
    </source>
</evidence>
<evidence type="ECO:0000256" key="1">
    <source>
        <dbReference type="ARBA" id="ARBA00022729"/>
    </source>
</evidence>
<keyword evidence="3" id="KW-0812">Transmembrane</keyword>
<evidence type="ECO:0000256" key="3">
    <source>
        <dbReference type="SAM" id="Phobius"/>
    </source>
</evidence>
<feature type="chain" id="PRO_5041367827" description="Yeast cell wall synthesis Kre9/Knh1-like N-terminal domain-containing protein" evidence="4">
    <location>
        <begin position="20"/>
        <end position="271"/>
    </location>
</feature>